<dbReference type="InParanoid" id="A0A1D6F1V9"/>
<gene>
    <name evidence="1" type="ORF">ZEAMMB73_Zm00001d006893</name>
</gene>
<organism evidence="1">
    <name type="scientific">Zea mays</name>
    <name type="common">Maize</name>
    <dbReference type="NCBI Taxonomy" id="4577"/>
    <lineage>
        <taxon>Eukaryota</taxon>
        <taxon>Viridiplantae</taxon>
        <taxon>Streptophyta</taxon>
        <taxon>Embryophyta</taxon>
        <taxon>Tracheophyta</taxon>
        <taxon>Spermatophyta</taxon>
        <taxon>Magnoliopsida</taxon>
        <taxon>Liliopsida</taxon>
        <taxon>Poales</taxon>
        <taxon>Poaceae</taxon>
        <taxon>PACMAD clade</taxon>
        <taxon>Panicoideae</taxon>
        <taxon>Andropogonodae</taxon>
        <taxon>Andropogoneae</taxon>
        <taxon>Tripsacinae</taxon>
        <taxon>Zea</taxon>
    </lineage>
</organism>
<protein>
    <submittedName>
        <fullName evidence="1">Uncharacterized protein</fullName>
    </submittedName>
</protein>
<evidence type="ECO:0000313" key="1">
    <source>
        <dbReference type="EMBL" id="ONM25419.1"/>
    </source>
</evidence>
<reference evidence="1" key="1">
    <citation type="submission" date="2015-12" db="EMBL/GenBank/DDBJ databases">
        <title>Update maize B73 reference genome by single molecule sequencing technologies.</title>
        <authorList>
            <consortium name="Maize Genome Sequencing Project"/>
            <person name="Ware D."/>
        </authorList>
    </citation>
    <scope>NUCLEOTIDE SEQUENCE [LARGE SCALE GENOMIC DNA]</scope>
    <source>
        <tissue evidence="1">Seedling</tissue>
    </source>
</reference>
<dbReference type="PROSITE" id="PS51257">
    <property type="entry name" value="PROKAR_LIPOPROTEIN"/>
    <property type="match status" value="1"/>
</dbReference>
<accession>A0A1D6F1V9</accession>
<sequence length="70" mass="7695">MLLSAARDAALLMLAIVGSCRFPFDVADASHQHQQPGEVKTRLPAVEYDQLLAEHEQQSGDHDGLLICYC</sequence>
<name>A0A1D6F1V9_MAIZE</name>
<dbReference type="EMBL" id="CM007648">
    <property type="protein sequence ID" value="ONM25419.1"/>
    <property type="molecule type" value="Genomic_DNA"/>
</dbReference>
<dbReference type="AlphaFoldDB" id="A0A1D6F1V9"/>
<proteinExistence type="predicted"/>